<dbReference type="AlphaFoldDB" id="A2SNG9"/>
<dbReference type="Proteomes" id="UP000000366">
    <property type="component" value="Plasmid RPME01"/>
</dbReference>
<keyword evidence="2" id="KW-1185">Reference proteome</keyword>
<reference evidence="1 2" key="1">
    <citation type="journal article" date="2007" name="J. Bacteriol.">
        <title>Whole-genome analysis of the methyl tert-butyl ether-degrading beta-proteobacterium Methylibium petroleiphilum PM1.</title>
        <authorList>
            <person name="Kane S.R."/>
            <person name="Chakicherla A.Y."/>
            <person name="Chain P.S.G."/>
            <person name="Schmidt R."/>
            <person name="Shin M.W."/>
            <person name="Legler T.C."/>
            <person name="Scow K.M."/>
            <person name="Larimer F.W."/>
            <person name="Lucas S.M."/>
            <person name="Richardson P.M."/>
            <person name="Hristova K.R."/>
        </authorList>
    </citation>
    <scope>NUCLEOTIDE SEQUENCE [LARGE SCALE GENOMIC DNA]</scope>
    <source>
        <strain evidence="2">ATCC BAA-1232 / LMG 22953 / PM1</strain>
        <plasmid evidence="1 2">RPME01</plasmid>
    </source>
</reference>
<dbReference type="KEGG" id="mpt:Mpe_B0333"/>
<dbReference type="HOGENOM" id="CLU_469947_0_0_4"/>
<evidence type="ECO:0000313" key="2">
    <source>
        <dbReference type="Proteomes" id="UP000000366"/>
    </source>
</evidence>
<evidence type="ECO:0000313" key="1">
    <source>
        <dbReference type="EMBL" id="ABM97108.1"/>
    </source>
</evidence>
<dbReference type="EMBL" id="CP000556">
    <property type="protein sequence ID" value="ABM97108.1"/>
    <property type="molecule type" value="Genomic_DNA"/>
</dbReference>
<name>A2SNG9_METPP</name>
<accession>A2SNG9</accession>
<proteinExistence type="predicted"/>
<protein>
    <submittedName>
        <fullName evidence="1">Uncharacterized protein</fullName>
    </submittedName>
</protein>
<gene>
    <name evidence="1" type="ordered locus">Mpe_B0333</name>
</gene>
<organism evidence="1 2">
    <name type="scientific">Methylibium petroleiphilum (strain ATCC BAA-1232 / LMG 22953 / PM1)</name>
    <dbReference type="NCBI Taxonomy" id="420662"/>
    <lineage>
        <taxon>Bacteria</taxon>
        <taxon>Pseudomonadati</taxon>
        <taxon>Pseudomonadota</taxon>
        <taxon>Betaproteobacteria</taxon>
        <taxon>Burkholderiales</taxon>
        <taxon>Sphaerotilaceae</taxon>
        <taxon>Methylibium</taxon>
    </lineage>
</organism>
<keyword evidence="1" id="KW-0614">Plasmid</keyword>
<sequence>MSKTQIEKRAKRIMSKANTLGFTKNGAAMVIDQAREILAAAEGHRNWHAMLASLGQQPAGSVQAAASHVESASATMLQALELVSSVLDRLAHGADFDRVVDETGVTHQVLTAIREAKTGQKDGAAIQGQPTYDQLYKTLFALGSQNPIWTKQPNIDVIVNEWLQSARDVLGMELNASGDLVAKSEADQPKDDADDNGLTAAQRREAGQQGWNLFDADGVELQIQREDDSMVFPGDDEAWLFVIREAVRNPASAAAKALALVRERSPAEYARIESFDRNNEQLLVKGPKASTGHPVDLAEVAEWVGAHYKVNFDTVGERQQEWIDRFALAHANEDRFANYLVAHGWEHIFIGKTRSETRWVFRLGGDDEGVIHAQIRNELGGWVDLDRVAMDDLEESIYDNSVPDDYQTWAPEVQLTLRLPNWAAPGGVKKQRDTSEGWFDVEGYSTKARWEGPESNDGGLDGFTTLEAAKAYAAGSAMDGFYEVVVTAYGQHVDYEPGERVWARHNRPYAGDGNEDSFTEILQHRVRWHLRGDGAPSALNESAEEHVEHLIRNGFNQGELLVTSDDGEAEFRGWWSIDKS</sequence>
<geneLocation type="plasmid" evidence="1 2">
    <name>RPME01</name>
</geneLocation>